<evidence type="ECO:0000313" key="1">
    <source>
        <dbReference type="EMBL" id="EIT70346.1"/>
    </source>
</evidence>
<proteinExistence type="predicted"/>
<gene>
    <name evidence="1" type="ORF">WQQ_04830</name>
</gene>
<evidence type="ECO:0000313" key="2">
    <source>
        <dbReference type="Proteomes" id="UP000003704"/>
    </source>
</evidence>
<dbReference type="OrthoDB" id="5290976at2"/>
<dbReference type="PATRIC" id="fig|1172194.4.peg.461"/>
<dbReference type="InterPro" id="IPR010583">
    <property type="entry name" value="MipA"/>
</dbReference>
<comment type="caution">
    <text evidence="1">The sequence shown here is derived from an EMBL/GenBank/DDBJ whole genome shotgun (WGS) entry which is preliminary data.</text>
</comment>
<dbReference type="EMBL" id="AKGD01000001">
    <property type="protein sequence ID" value="EIT70346.1"/>
    <property type="molecule type" value="Genomic_DNA"/>
</dbReference>
<keyword evidence="2" id="KW-1185">Reference proteome</keyword>
<dbReference type="AlphaFoldDB" id="I8I2Z7"/>
<dbReference type="Pfam" id="PF06629">
    <property type="entry name" value="MipA"/>
    <property type="match status" value="1"/>
</dbReference>
<evidence type="ECO:0008006" key="3">
    <source>
        <dbReference type="Google" id="ProtNLM"/>
    </source>
</evidence>
<sequence>MLLPLVLFSATAFAQALPSIDDVSEQIPDRPKWEVGIGALAFITPNYPASDDYRTLALPVPYFVYRGRVLQADDEGSRLRHRFTPNIELGFSGGGALSSNSSSSGARRGMPDLDYLAEIGPNLRLSFDGPVPRSKLQLDLPVRAVFSLGSDLRSRGATFAPELSLTSRYLPKDRLTLRLSIGSDWATSALHEYFYEVDSQYEIEGQRPAYSASAGYLGSSIGTRLSYVFTPRVSGFVATRYYNHAGAANENSPLFERNNNYSLVVGFIWSLWQSQARAEDRGP</sequence>
<accession>I8I2Z7</accession>
<protein>
    <recommendedName>
        <fullName evidence="3">MltA-interacting MipA family protein</fullName>
    </recommendedName>
</protein>
<dbReference type="Proteomes" id="UP000003704">
    <property type="component" value="Unassembled WGS sequence"/>
</dbReference>
<dbReference type="RefSeq" id="WP_007183442.1">
    <property type="nucleotide sequence ID" value="NZ_AKGD01000001.1"/>
</dbReference>
<name>I8I2Z7_9GAMM</name>
<dbReference type="STRING" id="1172194.WQQ_04830"/>
<reference evidence="1 2" key="1">
    <citation type="journal article" date="2012" name="J. Bacteriol.">
        <title>Genome Sequence of n-Alkane-Degrading Hydrocarboniphaga effusa Strain AP103T (ATCC BAA-332T).</title>
        <authorList>
            <person name="Chang H.K."/>
            <person name="Zylstra G.J."/>
            <person name="Chae J.C."/>
        </authorList>
    </citation>
    <scope>NUCLEOTIDE SEQUENCE [LARGE SCALE GENOMIC DNA]</scope>
    <source>
        <strain evidence="1 2">AP103</strain>
    </source>
</reference>
<organism evidence="1 2">
    <name type="scientific">Hydrocarboniphaga effusa AP103</name>
    <dbReference type="NCBI Taxonomy" id="1172194"/>
    <lineage>
        <taxon>Bacteria</taxon>
        <taxon>Pseudomonadati</taxon>
        <taxon>Pseudomonadota</taxon>
        <taxon>Gammaproteobacteria</taxon>
        <taxon>Nevskiales</taxon>
        <taxon>Nevskiaceae</taxon>
        <taxon>Hydrocarboniphaga</taxon>
    </lineage>
</organism>